<proteinExistence type="predicted"/>
<evidence type="ECO:0000259" key="2">
    <source>
        <dbReference type="Pfam" id="PF16947"/>
    </source>
</evidence>
<dbReference type="InterPro" id="IPR031604">
    <property type="entry name" value="Ferredoxin_N"/>
</dbReference>
<evidence type="ECO:0000256" key="1">
    <source>
        <dbReference type="SAM" id="MobiDB-lite"/>
    </source>
</evidence>
<feature type="domain" description="4Fe-4S ferredoxin iron-sulfur binding" evidence="2">
    <location>
        <begin position="14"/>
        <end position="65"/>
    </location>
</feature>
<evidence type="ECO:0000313" key="4">
    <source>
        <dbReference type="Proteomes" id="UP001321047"/>
    </source>
</evidence>
<accession>A0AAP2Z9K9</accession>
<feature type="compositionally biased region" description="Acidic residues" evidence="1">
    <location>
        <begin position="16"/>
        <end position="27"/>
    </location>
</feature>
<sequence length="75" mass="8589">MVPKNSQDPLRTLESLDSEPEESEYDQELGRSAGEAAKRVATGELSEERFYELYHEHFEAEFGDEYVPPEGISHE</sequence>
<reference evidence="3 4" key="1">
    <citation type="submission" date="2022-09" db="EMBL/GenBank/DDBJ databases">
        <title>Enrichment on poylsaccharides allowed isolation of novel metabolic and taxonomic groups of Haloarchaea.</title>
        <authorList>
            <person name="Sorokin D.Y."/>
            <person name="Elcheninov A.G."/>
            <person name="Khizhniak T.V."/>
            <person name="Kolganova T.V."/>
            <person name="Kublanov I.V."/>
        </authorList>
    </citation>
    <scope>NUCLEOTIDE SEQUENCE [LARGE SCALE GENOMIC DNA]</scope>
    <source>
        <strain evidence="3 4">AArc-curdl1</strain>
    </source>
</reference>
<comment type="caution">
    <text evidence="3">The sequence shown here is derived from an EMBL/GenBank/DDBJ whole genome shotgun (WGS) entry which is preliminary data.</text>
</comment>
<dbReference type="Proteomes" id="UP001321047">
    <property type="component" value="Unassembled WGS sequence"/>
</dbReference>
<dbReference type="Pfam" id="PF16947">
    <property type="entry name" value="Ferredoxin_N"/>
    <property type="match status" value="1"/>
</dbReference>
<organism evidence="3 4">
    <name type="scientific">Natronosalvus hydrolyticus</name>
    <dbReference type="NCBI Taxonomy" id="2979988"/>
    <lineage>
        <taxon>Archaea</taxon>
        <taxon>Methanobacteriati</taxon>
        <taxon>Methanobacteriota</taxon>
        <taxon>Stenosarchaea group</taxon>
        <taxon>Halobacteria</taxon>
        <taxon>Halobacteriales</taxon>
        <taxon>Natrialbaceae</taxon>
        <taxon>Natronosalvus</taxon>
    </lineage>
</organism>
<dbReference type="RefSeq" id="WP_342808851.1">
    <property type="nucleotide sequence ID" value="NZ_JAOPJZ010000007.1"/>
</dbReference>
<dbReference type="AlphaFoldDB" id="A0AAP2Z9K9"/>
<protein>
    <recommendedName>
        <fullName evidence="2">4Fe-4S ferredoxin iron-sulfur binding domain-containing protein</fullName>
    </recommendedName>
</protein>
<keyword evidence="4" id="KW-1185">Reference proteome</keyword>
<evidence type="ECO:0000313" key="3">
    <source>
        <dbReference type="EMBL" id="MCU4752520.1"/>
    </source>
</evidence>
<gene>
    <name evidence="3" type="ORF">OB919_11050</name>
</gene>
<feature type="region of interest" description="Disordered" evidence="1">
    <location>
        <begin position="1"/>
        <end position="41"/>
    </location>
</feature>
<name>A0AAP2Z9K9_9EURY</name>
<dbReference type="EMBL" id="JAOPJZ010000007">
    <property type="protein sequence ID" value="MCU4752520.1"/>
    <property type="molecule type" value="Genomic_DNA"/>
</dbReference>